<evidence type="ECO:0000256" key="6">
    <source>
        <dbReference type="ARBA" id="ARBA00023212"/>
    </source>
</evidence>
<dbReference type="GO" id="GO:0005874">
    <property type="term" value="C:microtubule"/>
    <property type="evidence" value="ECO:0007669"/>
    <property type="project" value="UniProtKB-KW"/>
</dbReference>
<keyword evidence="8" id="KW-0812">Transmembrane</keyword>
<feature type="domain" description="UBP-type" evidence="9">
    <location>
        <begin position="63"/>
        <end position="92"/>
    </location>
</feature>
<keyword evidence="8" id="KW-1133">Transmembrane helix</keyword>
<evidence type="ECO:0000256" key="5">
    <source>
        <dbReference type="ARBA" id="ARBA00023054"/>
    </source>
</evidence>
<dbReference type="PANTHER" id="PTHR31246">
    <property type="entry name" value="MICROTUBULE-ASSOCIATED PROTEIN 70-2"/>
    <property type="match status" value="1"/>
</dbReference>
<evidence type="ECO:0000256" key="3">
    <source>
        <dbReference type="ARBA" id="ARBA00022490"/>
    </source>
</evidence>
<accession>A0A8J5G9J5</accession>
<dbReference type="InterPro" id="IPR001607">
    <property type="entry name" value="Znf_UBP"/>
</dbReference>
<proteinExistence type="inferred from homology"/>
<comment type="subcellular location">
    <subcellularLocation>
        <location evidence="1">Cytoplasm</location>
        <location evidence="1">Cytoskeleton</location>
    </subcellularLocation>
</comment>
<protein>
    <recommendedName>
        <fullName evidence="9">UBP-type domain-containing protein</fullName>
    </recommendedName>
</protein>
<evidence type="ECO:0000256" key="4">
    <source>
        <dbReference type="ARBA" id="ARBA00022701"/>
    </source>
</evidence>
<dbReference type="Pfam" id="PF07058">
    <property type="entry name" value="MAP70"/>
    <property type="match status" value="1"/>
</dbReference>
<dbReference type="InterPro" id="IPR009768">
    <property type="entry name" value="MAP70"/>
</dbReference>
<dbReference type="EMBL" id="JACMSC010000010">
    <property type="protein sequence ID" value="KAG6503640.1"/>
    <property type="molecule type" value="Genomic_DNA"/>
</dbReference>
<dbReference type="GO" id="GO:0008270">
    <property type="term" value="F:zinc ion binding"/>
    <property type="evidence" value="ECO:0007669"/>
    <property type="project" value="InterPro"/>
</dbReference>
<keyword evidence="3" id="KW-0963">Cytoplasm</keyword>
<keyword evidence="4" id="KW-0493">Microtubule</keyword>
<evidence type="ECO:0000256" key="7">
    <source>
        <dbReference type="SAM" id="Coils"/>
    </source>
</evidence>
<comment type="caution">
    <text evidence="10">The sequence shown here is derived from an EMBL/GenBank/DDBJ whole genome shotgun (WGS) entry which is preliminary data.</text>
</comment>
<organism evidence="10 11">
    <name type="scientific">Zingiber officinale</name>
    <name type="common">Ginger</name>
    <name type="synonym">Amomum zingiber</name>
    <dbReference type="NCBI Taxonomy" id="94328"/>
    <lineage>
        <taxon>Eukaryota</taxon>
        <taxon>Viridiplantae</taxon>
        <taxon>Streptophyta</taxon>
        <taxon>Embryophyta</taxon>
        <taxon>Tracheophyta</taxon>
        <taxon>Spermatophyta</taxon>
        <taxon>Magnoliopsida</taxon>
        <taxon>Liliopsida</taxon>
        <taxon>Zingiberales</taxon>
        <taxon>Zingiberaceae</taxon>
        <taxon>Zingiber</taxon>
    </lineage>
</organism>
<keyword evidence="5 7" id="KW-0175">Coiled coil</keyword>
<evidence type="ECO:0000259" key="9">
    <source>
        <dbReference type="Pfam" id="PF02148"/>
    </source>
</evidence>
<dbReference type="PANTHER" id="PTHR31246:SF17">
    <property type="entry name" value="MICROTUBULE-ASSOCIATED PROTEIN 70-2"/>
    <property type="match status" value="1"/>
</dbReference>
<dbReference type="GO" id="GO:0007010">
    <property type="term" value="P:cytoskeleton organization"/>
    <property type="evidence" value="ECO:0007669"/>
    <property type="project" value="InterPro"/>
</dbReference>
<feature type="coiled-coil region" evidence="7">
    <location>
        <begin position="107"/>
        <end position="141"/>
    </location>
</feature>
<dbReference type="Gene3D" id="3.30.40.10">
    <property type="entry name" value="Zinc/RING finger domain, C3HC4 (zinc finger)"/>
    <property type="match status" value="1"/>
</dbReference>
<keyword evidence="11" id="KW-1185">Reference proteome</keyword>
<evidence type="ECO:0000313" key="10">
    <source>
        <dbReference type="EMBL" id="KAG6503640.1"/>
    </source>
</evidence>
<dbReference type="Proteomes" id="UP000734854">
    <property type="component" value="Unassembled WGS sequence"/>
</dbReference>
<dbReference type="GO" id="GO:0008017">
    <property type="term" value="F:microtubule binding"/>
    <property type="evidence" value="ECO:0007669"/>
    <property type="project" value="InterPro"/>
</dbReference>
<sequence>MAAEDNSSTGTVSDPCVFLLNSYLWIHCASAQLILVIGVFLILSSSKSSYYDSMYLEIKTNQDVFCSRFINKHMVNHHQEIGHCLALSFSYVNLSHDLNAYQLTEELTKLDEKLKLTESLLESKNLEIKKINDEKKAALATQFAAEATL</sequence>
<dbReference type="SUPFAM" id="SSF57850">
    <property type="entry name" value="RING/U-box"/>
    <property type="match status" value="1"/>
</dbReference>
<dbReference type="Pfam" id="PF02148">
    <property type="entry name" value="zf-UBP"/>
    <property type="match status" value="1"/>
</dbReference>
<comment type="similarity">
    <text evidence="2">Belongs to the MAP70 family.</text>
</comment>
<dbReference type="InterPro" id="IPR013083">
    <property type="entry name" value="Znf_RING/FYVE/PHD"/>
</dbReference>
<evidence type="ECO:0000256" key="2">
    <source>
        <dbReference type="ARBA" id="ARBA00008825"/>
    </source>
</evidence>
<keyword evidence="6" id="KW-0206">Cytoskeleton</keyword>
<gene>
    <name evidence="10" type="ORF">ZIOFF_035957</name>
</gene>
<keyword evidence="8" id="KW-0472">Membrane</keyword>
<reference evidence="10 11" key="1">
    <citation type="submission" date="2020-08" db="EMBL/GenBank/DDBJ databases">
        <title>Plant Genome Project.</title>
        <authorList>
            <person name="Zhang R.-G."/>
        </authorList>
    </citation>
    <scope>NUCLEOTIDE SEQUENCE [LARGE SCALE GENOMIC DNA]</scope>
    <source>
        <tissue evidence="10">Rhizome</tissue>
    </source>
</reference>
<evidence type="ECO:0000256" key="1">
    <source>
        <dbReference type="ARBA" id="ARBA00004245"/>
    </source>
</evidence>
<evidence type="ECO:0000313" key="11">
    <source>
        <dbReference type="Proteomes" id="UP000734854"/>
    </source>
</evidence>
<evidence type="ECO:0000256" key="8">
    <source>
        <dbReference type="SAM" id="Phobius"/>
    </source>
</evidence>
<feature type="transmembrane region" description="Helical" evidence="8">
    <location>
        <begin position="23"/>
        <end position="43"/>
    </location>
</feature>
<name>A0A8J5G9J5_ZINOF</name>
<dbReference type="AlphaFoldDB" id="A0A8J5G9J5"/>